<feature type="domain" description="HTH lacI-type" evidence="4">
    <location>
        <begin position="9"/>
        <end position="63"/>
    </location>
</feature>
<dbReference type="Pfam" id="PF13377">
    <property type="entry name" value="Peripla_BP_3"/>
    <property type="match status" value="1"/>
</dbReference>
<dbReference type="InterPro" id="IPR046335">
    <property type="entry name" value="LacI/GalR-like_sensor"/>
</dbReference>
<dbReference type="Gene3D" id="1.10.260.40">
    <property type="entry name" value="lambda repressor-like DNA-binding domains"/>
    <property type="match status" value="1"/>
</dbReference>
<dbReference type="SUPFAM" id="SSF53822">
    <property type="entry name" value="Periplasmic binding protein-like I"/>
    <property type="match status" value="1"/>
</dbReference>
<dbReference type="CDD" id="cd01392">
    <property type="entry name" value="HTH_LacI"/>
    <property type="match status" value="1"/>
</dbReference>
<dbReference type="CDD" id="cd01574">
    <property type="entry name" value="PBP1_LacI"/>
    <property type="match status" value="1"/>
</dbReference>
<dbReference type="RefSeq" id="WP_103129719.1">
    <property type="nucleotide sequence ID" value="NZ_BFAG01000008.1"/>
</dbReference>
<keyword evidence="6" id="KW-1185">Reference proteome</keyword>
<dbReference type="Proteomes" id="UP000236569">
    <property type="component" value="Unassembled WGS sequence"/>
</dbReference>
<evidence type="ECO:0000256" key="1">
    <source>
        <dbReference type="ARBA" id="ARBA00023015"/>
    </source>
</evidence>
<dbReference type="PROSITE" id="PS50932">
    <property type="entry name" value="HTH_LACI_2"/>
    <property type="match status" value="1"/>
</dbReference>
<dbReference type="InterPro" id="IPR000843">
    <property type="entry name" value="HTH_LacI"/>
</dbReference>
<reference evidence="6" key="1">
    <citation type="submission" date="2018-01" db="EMBL/GenBank/DDBJ databases">
        <title>Draft Genome Sequence of the Radioresistant Bacterium Deinococcus aerius TR0125, Isolated from the Higher Atmosphere above Japan.</title>
        <authorList>
            <person name="Satoh K."/>
            <person name="Arai H."/>
            <person name="Sanzen T."/>
            <person name="Kawaguchi Y."/>
            <person name="Hayashi H."/>
            <person name="Yokobori S."/>
            <person name="Yamagishi A."/>
            <person name="Oono Y."/>
            <person name="Narumi I."/>
        </authorList>
    </citation>
    <scope>NUCLEOTIDE SEQUENCE [LARGE SCALE GENOMIC DNA]</scope>
    <source>
        <strain evidence="6">TR0125</strain>
    </source>
</reference>
<organism evidence="5 6">
    <name type="scientific">Deinococcus aerius</name>
    <dbReference type="NCBI Taxonomy" id="200253"/>
    <lineage>
        <taxon>Bacteria</taxon>
        <taxon>Thermotogati</taxon>
        <taxon>Deinococcota</taxon>
        <taxon>Deinococci</taxon>
        <taxon>Deinococcales</taxon>
        <taxon>Deinococcaceae</taxon>
        <taxon>Deinococcus</taxon>
    </lineage>
</organism>
<dbReference type="GO" id="GO:0003700">
    <property type="term" value="F:DNA-binding transcription factor activity"/>
    <property type="evidence" value="ECO:0007669"/>
    <property type="project" value="TreeGrafter"/>
</dbReference>
<evidence type="ECO:0000256" key="2">
    <source>
        <dbReference type="ARBA" id="ARBA00023125"/>
    </source>
</evidence>
<evidence type="ECO:0000313" key="6">
    <source>
        <dbReference type="Proteomes" id="UP000236569"/>
    </source>
</evidence>
<proteinExistence type="predicted"/>
<dbReference type="AlphaFoldDB" id="A0A2I9CWH2"/>
<evidence type="ECO:0000259" key="4">
    <source>
        <dbReference type="PROSITE" id="PS50932"/>
    </source>
</evidence>
<keyword evidence="1" id="KW-0805">Transcription regulation</keyword>
<dbReference type="SMART" id="SM00354">
    <property type="entry name" value="HTH_LACI"/>
    <property type="match status" value="1"/>
</dbReference>
<dbReference type="PRINTS" id="PR00036">
    <property type="entry name" value="HTHLACI"/>
</dbReference>
<dbReference type="Pfam" id="PF00356">
    <property type="entry name" value="LacI"/>
    <property type="match status" value="1"/>
</dbReference>
<name>A0A2I9CWH2_9DEIO</name>
<accession>A0A2I9CWH2</accession>
<dbReference type="Gene3D" id="3.40.50.2300">
    <property type="match status" value="2"/>
</dbReference>
<dbReference type="PANTHER" id="PTHR30146">
    <property type="entry name" value="LACI-RELATED TRANSCRIPTIONAL REPRESSOR"/>
    <property type="match status" value="1"/>
</dbReference>
<evidence type="ECO:0000313" key="5">
    <source>
        <dbReference type="EMBL" id="GBF06343.1"/>
    </source>
</evidence>
<dbReference type="PROSITE" id="PS00356">
    <property type="entry name" value="HTH_LACI_1"/>
    <property type="match status" value="1"/>
</dbReference>
<keyword evidence="3" id="KW-0804">Transcription</keyword>
<dbReference type="SUPFAM" id="SSF47413">
    <property type="entry name" value="lambda repressor-like DNA-binding domains"/>
    <property type="match status" value="1"/>
</dbReference>
<protein>
    <submittedName>
        <fullName evidence="5">LacI family transcriptional regulator</fullName>
    </submittedName>
</protein>
<gene>
    <name evidence="5" type="ORF">DAERI_080134</name>
</gene>
<dbReference type="PANTHER" id="PTHR30146:SF153">
    <property type="entry name" value="LACTOSE OPERON REPRESSOR"/>
    <property type="match status" value="1"/>
</dbReference>
<keyword evidence="2" id="KW-0238">DNA-binding</keyword>
<dbReference type="InterPro" id="IPR010982">
    <property type="entry name" value="Lambda_DNA-bd_dom_sf"/>
</dbReference>
<dbReference type="InterPro" id="IPR028082">
    <property type="entry name" value="Peripla_BP_I"/>
</dbReference>
<dbReference type="GO" id="GO:0000976">
    <property type="term" value="F:transcription cis-regulatory region binding"/>
    <property type="evidence" value="ECO:0007669"/>
    <property type="project" value="TreeGrafter"/>
</dbReference>
<sequence length="340" mass="36639">MPKVAARGATIHDVARRAGVSYQTVSRVINNHVNVAPATRERVLHAIGELNYKPSLIAKGLVTRRSQLIGIVAYATDQYGPAQIVQQVEQSARRSGYESLLTTLRRFEAAEIVQAVARLQQFGVDGVVLLTPYDAHEIVPVIGASVPFILIDATTEVDGPSVSVDQFEGGRMATEHLVALGHRRILHVGGPPEWSDADLRYRGYRDVLAAHGLPELPRLNGDWSAQSGSQALEAALSGGLDFTAVFAGNDQMALGVMSALVRAGRRVPGEVSVVGFDGTPESAFYQPPLTTVQQNFAQLGRKSLEELIRRIQGQRLGASHHVFQPQLLVRDTTAPPAPGV</sequence>
<evidence type="ECO:0000256" key="3">
    <source>
        <dbReference type="ARBA" id="ARBA00023163"/>
    </source>
</evidence>
<dbReference type="OrthoDB" id="9785825at2"/>
<dbReference type="EMBL" id="BFAG01000008">
    <property type="protein sequence ID" value="GBF06343.1"/>
    <property type="molecule type" value="Genomic_DNA"/>
</dbReference>
<comment type="caution">
    <text evidence="5">The sequence shown here is derived from an EMBL/GenBank/DDBJ whole genome shotgun (WGS) entry which is preliminary data.</text>
</comment>